<comment type="caution">
    <text evidence="3">The sequence shown here is derived from an EMBL/GenBank/DDBJ whole genome shotgun (WGS) entry which is preliminary data.</text>
</comment>
<evidence type="ECO:0000259" key="2">
    <source>
        <dbReference type="PROSITE" id="PS51898"/>
    </source>
</evidence>
<dbReference type="InterPro" id="IPR002104">
    <property type="entry name" value="Integrase_catalytic"/>
</dbReference>
<proteinExistence type="predicted"/>
<dbReference type="GO" id="GO:0015074">
    <property type="term" value="P:DNA integration"/>
    <property type="evidence" value="ECO:0007669"/>
    <property type="project" value="InterPro"/>
</dbReference>
<name>A0A4R2HSW4_9ACTN</name>
<dbReference type="Proteomes" id="UP000294508">
    <property type="component" value="Unassembled WGS sequence"/>
</dbReference>
<feature type="domain" description="Tyr recombinase" evidence="2">
    <location>
        <begin position="1"/>
        <end position="143"/>
    </location>
</feature>
<evidence type="ECO:0000256" key="1">
    <source>
        <dbReference type="ARBA" id="ARBA00023172"/>
    </source>
</evidence>
<dbReference type="GO" id="GO:0006310">
    <property type="term" value="P:DNA recombination"/>
    <property type="evidence" value="ECO:0007669"/>
    <property type="project" value="UniProtKB-KW"/>
</dbReference>
<evidence type="ECO:0000313" key="3">
    <source>
        <dbReference type="EMBL" id="TCO33075.1"/>
    </source>
</evidence>
<dbReference type="Gene3D" id="1.10.443.10">
    <property type="entry name" value="Intergrase catalytic core"/>
    <property type="match status" value="1"/>
</dbReference>
<keyword evidence="4" id="KW-1185">Reference proteome</keyword>
<dbReference type="Pfam" id="PF00589">
    <property type="entry name" value="Phage_integrase"/>
    <property type="match status" value="1"/>
</dbReference>
<dbReference type="InterPro" id="IPR011010">
    <property type="entry name" value="DNA_brk_join_enz"/>
</dbReference>
<reference evidence="3 4" key="1">
    <citation type="journal article" date="2015" name="Stand. Genomic Sci.">
        <title>Genomic Encyclopedia of Bacterial and Archaeal Type Strains, Phase III: the genomes of soil and plant-associated and newly described type strains.</title>
        <authorList>
            <person name="Whitman W.B."/>
            <person name="Woyke T."/>
            <person name="Klenk H.P."/>
            <person name="Zhou Y."/>
            <person name="Lilburn T.G."/>
            <person name="Beck B.J."/>
            <person name="De Vos P."/>
            <person name="Vandamme P."/>
            <person name="Eisen J.A."/>
            <person name="Garrity G."/>
            <person name="Hugenholtz P."/>
            <person name="Kyrpides N.C."/>
        </authorList>
    </citation>
    <scope>NUCLEOTIDE SEQUENCE [LARGE SCALE GENOMIC DNA]</scope>
    <source>
        <strain evidence="3 4">VKM Ac-2572</strain>
    </source>
</reference>
<gene>
    <name evidence="3" type="ORF">EV652_10374</name>
</gene>
<dbReference type="SUPFAM" id="SSF56349">
    <property type="entry name" value="DNA breaking-rejoining enzymes"/>
    <property type="match status" value="1"/>
</dbReference>
<dbReference type="GO" id="GO:0003677">
    <property type="term" value="F:DNA binding"/>
    <property type="evidence" value="ECO:0007669"/>
    <property type="project" value="InterPro"/>
</dbReference>
<dbReference type="EMBL" id="SLWN01000003">
    <property type="protein sequence ID" value="TCO33075.1"/>
    <property type="molecule type" value="Genomic_DNA"/>
</dbReference>
<accession>A0A4R2HSW4</accession>
<organism evidence="3 4">
    <name type="scientific">Kribbella steppae</name>
    <dbReference type="NCBI Taxonomy" id="2512223"/>
    <lineage>
        <taxon>Bacteria</taxon>
        <taxon>Bacillati</taxon>
        <taxon>Actinomycetota</taxon>
        <taxon>Actinomycetes</taxon>
        <taxon>Propionibacteriales</taxon>
        <taxon>Kribbellaceae</taxon>
        <taxon>Kribbella</taxon>
    </lineage>
</organism>
<protein>
    <submittedName>
        <fullName evidence="3">Phage integrase family protein</fullName>
    </submittedName>
</protein>
<dbReference type="AlphaFoldDB" id="A0A4R2HSW4"/>
<sequence>MEEHGVPYCVEDGHLFPIDRDFPLNHGIEAEEDLLIVQRTLAMLRRRFAAGVKLDWPVFPDSIGGFRHPNNTLRDLRKVRAEIESLEWVKSHNFRKTLATLLDDAGHSARQIADQLGHSRVSMTQDGYLGRKISNAQAVAALKAVLGTGPDDSSDGQKVAKAGLRRLLLWSCWP</sequence>
<dbReference type="PROSITE" id="PS51898">
    <property type="entry name" value="TYR_RECOMBINASE"/>
    <property type="match status" value="1"/>
</dbReference>
<dbReference type="CDD" id="cd00397">
    <property type="entry name" value="DNA_BRE_C"/>
    <property type="match status" value="1"/>
</dbReference>
<keyword evidence="1" id="KW-0233">DNA recombination</keyword>
<evidence type="ECO:0000313" key="4">
    <source>
        <dbReference type="Proteomes" id="UP000294508"/>
    </source>
</evidence>
<dbReference type="InterPro" id="IPR013762">
    <property type="entry name" value="Integrase-like_cat_sf"/>
</dbReference>